<feature type="domain" description="T-SNARE coiled-coil homology" evidence="13">
    <location>
        <begin position="664"/>
        <end position="726"/>
    </location>
</feature>
<dbReference type="CDD" id="cd11386">
    <property type="entry name" value="MCP_signal"/>
    <property type="match status" value="1"/>
</dbReference>
<protein>
    <recommendedName>
        <fullName evidence="16">Chemotaxis protein</fullName>
    </recommendedName>
</protein>
<keyword evidence="6 11" id="KW-1133">Transmembrane helix</keyword>
<comment type="similarity">
    <text evidence="9">Belongs to the methyl-accepting chemotaxis (MCP) protein family.</text>
</comment>
<evidence type="ECO:0000256" key="1">
    <source>
        <dbReference type="ARBA" id="ARBA00004429"/>
    </source>
</evidence>
<dbReference type="OrthoDB" id="9806704at2"/>
<dbReference type="RefSeq" id="WP_112134997.1">
    <property type="nucleotide sequence ID" value="NZ_CP016181.1"/>
</dbReference>
<keyword evidence="4" id="KW-0997">Cell inner membrane</keyword>
<dbReference type="GO" id="GO:0007165">
    <property type="term" value="P:signal transduction"/>
    <property type="evidence" value="ECO:0007669"/>
    <property type="project" value="UniProtKB-KW"/>
</dbReference>
<dbReference type="InterPro" id="IPR033479">
    <property type="entry name" value="dCache_1"/>
</dbReference>
<name>A0A2Z4PMG7_9GAMM</name>
<evidence type="ECO:0000259" key="13">
    <source>
        <dbReference type="PROSITE" id="PS50192"/>
    </source>
</evidence>
<sequence length="750" mass="81750">MTFKKQVLLILISVGLLPALAITGGALFISSSSMTEMAYNQLSSLRETKKDAIKEYLTGLEDEVYLLARSPQIQQDMQALDKAFDEARNYPYPAQQPAFYDIKKTTLSYYDQYFKPPLEANSQGVSLPAMSSIVGSISDAGLLLQYGYMVDNPNEVGKKDALDSSTLGLQYDTEHKRIHPYLSEVQKQFGFYDLFLINPEGEVIYSVFKEVDFATSLVTGPYRDSGLSKAFERAMQASKGQRIFNDFSLYVPSYNVPVGFIAVPLIGAKGERLGVLAVQFPIDKLNALMTQRAGLGETGETYLVGDDLRMRSDSYLDPTYHSVQASFQQKEGKGLVDTQAVQRALQGETATDIVQDYNGNPVLSAFTPLKVNGLNWVLVAEMDEAEALASTKQLLEVILILILVATVLVILTAFGVVRMVLNPLGAEPKEMQHIAERIANGDLTIKFDTKVRKQSVYGAMGLMSANLHDLVSQIRQSVLTQTATSQELAAISEETSINVQSQHMNTTQVAAAMHEMTTSVSEVSNNIQEVARATSDAQHRVSESVVAVLGAARDMHDVADELRRSQLIVSALNQSAADISVVIETIQGISDQTNLLALNAAIEAARAGESGRGFAVVADEVRGLAQSTQRETEQISAIIDALQRGAKEAQTVLDDNVKHAEQVSNQAKSTVDQLEEAMHFVDKVDGMTVQIASASEQQSSVVNDISKNVEAVSQASSQNEQAITEISQSSEQISQLSTALNDLVSRFKLQ</sequence>
<dbReference type="GO" id="GO:0005886">
    <property type="term" value="C:plasma membrane"/>
    <property type="evidence" value="ECO:0007669"/>
    <property type="project" value="UniProtKB-SubCell"/>
</dbReference>
<evidence type="ECO:0000256" key="2">
    <source>
        <dbReference type="ARBA" id="ARBA00022475"/>
    </source>
</evidence>
<evidence type="ECO:0000313" key="15">
    <source>
        <dbReference type="Proteomes" id="UP000249898"/>
    </source>
</evidence>
<organism evidence="14 15">
    <name type="scientific">Marinomonas primoryensis</name>
    <dbReference type="NCBI Taxonomy" id="178399"/>
    <lineage>
        <taxon>Bacteria</taxon>
        <taxon>Pseudomonadati</taxon>
        <taxon>Pseudomonadota</taxon>
        <taxon>Gammaproteobacteria</taxon>
        <taxon>Oceanospirillales</taxon>
        <taxon>Oceanospirillaceae</taxon>
        <taxon>Marinomonas</taxon>
    </lineage>
</organism>
<keyword evidence="7 11" id="KW-0472">Membrane</keyword>
<evidence type="ECO:0000256" key="5">
    <source>
        <dbReference type="ARBA" id="ARBA00022692"/>
    </source>
</evidence>
<keyword evidence="8 10" id="KW-0807">Transducer</keyword>
<evidence type="ECO:0000256" key="4">
    <source>
        <dbReference type="ARBA" id="ARBA00022519"/>
    </source>
</evidence>
<evidence type="ECO:0000256" key="7">
    <source>
        <dbReference type="ARBA" id="ARBA00023136"/>
    </source>
</evidence>
<feature type="domain" description="Methyl-accepting transducer" evidence="12">
    <location>
        <begin position="477"/>
        <end position="713"/>
    </location>
</feature>
<evidence type="ECO:0000256" key="3">
    <source>
        <dbReference type="ARBA" id="ARBA00022500"/>
    </source>
</evidence>
<dbReference type="Gene3D" id="3.30.450.20">
    <property type="entry name" value="PAS domain"/>
    <property type="match status" value="1"/>
</dbReference>
<dbReference type="AlphaFoldDB" id="A0A2Z4PMG7"/>
<dbReference type="Pfam" id="PF00015">
    <property type="entry name" value="MCPsignal"/>
    <property type="match status" value="1"/>
</dbReference>
<evidence type="ECO:0000256" key="6">
    <source>
        <dbReference type="ARBA" id="ARBA00022989"/>
    </source>
</evidence>
<dbReference type="InterPro" id="IPR000727">
    <property type="entry name" value="T_SNARE_dom"/>
</dbReference>
<keyword evidence="2" id="KW-1003">Cell membrane</keyword>
<evidence type="ECO:0000259" key="12">
    <source>
        <dbReference type="PROSITE" id="PS50111"/>
    </source>
</evidence>
<evidence type="ECO:0008006" key="16">
    <source>
        <dbReference type="Google" id="ProtNLM"/>
    </source>
</evidence>
<comment type="subcellular location">
    <subcellularLocation>
        <location evidence="1">Cell inner membrane</location>
        <topology evidence="1">Multi-pass membrane protein</topology>
    </subcellularLocation>
</comment>
<evidence type="ECO:0000313" key="14">
    <source>
        <dbReference type="EMBL" id="AWX98767.1"/>
    </source>
</evidence>
<evidence type="ECO:0000256" key="10">
    <source>
        <dbReference type="PROSITE-ProRule" id="PRU00284"/>
    </source>
</evidence>
<dbReference type="PROSITE" id="PS50111">
    <property type="entry name" value="CHEMOTAXIS_TRANSDUC_2"/>
    <property type="match status" value="1"/>
</dbReference>
<proteinExistence type="inferred from homology"/>
<reference evidence="14 15" key="1">
    <citation type="submission" date="2016-06" db="EMBL/GenBank/DDBJ databases">
        <title>The sequenced genome of the ice-adhering bacterium Marinomonas primoryensis, from Antarctica.</title>
        <authorList>
            <person name="Graham L."/>
            <person name="Vance T.D.R."/>
            <person name="Davies P.L."/>
        </authorList>
    </citation>
    <scope>NUCLEOTIDE SEQUENCE [LARGE SCALE GENOMIC DNA]</scope>
    <source>
        <strain evidence="14 15">AceL</strain>
    </source>
</reference>
<evidence type="ECO:0000256" key="11">
    <source>
        <dbReference type="SAM" id="Phobius"/>
    </source>
</evidence>
<keyword evidence="5 11" id="KW-0812">Transmembrane</keyword>
<dbReference type="SMART" id="SM00283">
    <property type="entry name" value="MA"/>
    <property type="match status" value="1"/>
</dbReference>
<evidence type="ECO:0000256" key="8">
    <source>
        <dbReference type="ARBA" id="ARBA00023224"/>
    </source>
</evidence>
<dbReference type="Proteomes" id="UP000249898">
    <property type="component" value="Chromosome"/>
</dbReference>
<dbReference type="GO" id="GO:0006935">
    <property type="term" value="P:chemotaxis"/>
    <property type="evidence" value="ECO:0007669"/>
    <property type="project" value="UniProtKB-KW"/>
</dbReference>
<feature type="transmembrane region" description="Helical" evidence="11">
    <location>
        <begin position="397"/>
        <end position="421"/>
    </location>
</feature>
<dbReference type="SUPFAM" id="SSF58104">
    <property type="entry name" value="Methyl-accepting chemotaxis protein (MCP) signaling domain"/>
    <property type="match status" value="1"/>
</dbReference>
<dbReference type="PROSITE" id="PS50192">
    <property type="entry name" value="T_SNARE"/>
    <property type="match status" value="1"/>
</dbReference>
<dbReference type="CDD" id="cd18774">
    <property type="entry name" value="PDC2_HK_sensor"/>
    <property type="match status" value="1"/>
</dbReference>
<dbReference type="FunFam" id="1.10.287.950:FF:000001">
    <property type="entry name" value="Methyl-accepting chemotaxis sensory transducer"/>
    <property type="match status" value="1"/>
</dbReference>
<evidence type="ECO:0000256" key="9">
    <source>
        <dbReference type="ARBA" id="ARBA00029447"/>
    </source>
</evidence>
<dbReference type="Gene3D" id="1.10.287.950">
    <property type="entry name" value="Methyl-accepting chemotaxis protein"/>
    <property type="match status" value="1"/>
</dbReference>
<gene>
    <name evidence="14" type="ORF">A8139_01245</name>
</gene>
<dbReference type="InterPro" id="IPR004089">
    <property type="entry name" value="MCPsignal_dom"/>
</dbReference>
<accession>A0A2Z4PMG7</accession>
<dbReference type="Pfam" id="PF02743">
    <property type="entry name" value="dCache_1"/>
    <property type="match status" value="1"/>
</dbReference>
<dbReference type="EMBL" id="CP016181">
    <property type="protein sequence ID" value="AWX98767.1"/>
    <property type="molecule type" value="Genomic_DNA"/>
</dbReference>
<dbReference type="PANTHER" id="PTHR32089">
    <property type="entry name" value="METHYL-ACCEPTING CHEMOTAXIS PROTEIN MCPB"/>
    <property type="match status" value="1"/>
</dbReference>
<dbReference type="PANTHER" id="PTHR32089:SF120">
    <property type="entry name" value="METHYL-ACCEPTING CHEMOTAXIS PROTEIN TLPQ"/>
    <property type="match status" value="1"/>
</dbReference>
<keyword evidence="3" id="KW-0145">Chemotaxis</keyword>